<organism evidence="1 2">
    <name type="scientific">Tianweitania sediminis</name>
    <dbReference type="NCBI Taxonomy" id="1502156"/>
    <lineage>
        <taxon>Bacteria</taxon>
        <taxon>Pseudomonadati</taxon>
        <taxon>Pseudomonadota</taxon>
        <taxon>Alphaproteobacteria</taxon>
        <taxon>Hyphomicrobiales</taxon>
        <taxon>Phyllobacteriaceae</taxon>
        <taxon>Tianweitania</taxon>
    </lineage>
</organism>
<sequence>MPNDREAKDSLAAGQPLETFGISKRNHLAQRKAVGDLLQRQKRLFVLRKDFSQGGMTARIRYGNRYYDVDGAGLAQIRDGIDPADIWTAEEVDPTSP</sequence>
<dbReference type="RefSeq" id="WP_209333838.1">
    <property type="nucleotide sequence ID" value="NZ_JAGIYY010000001.1"/>
</dbReference>
<comment type="caution">
    <text evidence="1">The sequence shown here is derived from an EMBL/GenBank/DDBJ whole genome shotgun (WGS) entry which is preliminary data.</text>
</comment>
<accession>A0A8J7R0P3</accession>
<reference evidence="1" key="1">
    <citation type="submission" date="2021-03" db="EMBL/GenBank/DDBJ databases">
        <title>Genome sequencing and assembly of Tianweitania sediminis.</title>
        <authorList>
            <person name="Chhetri G."/>
        </authorList>
    </citation>
    <scope>NUCLEOTIDE SEQUENCE</scope>
    <source>
        <strain evidence="1">Z8</strain>
    </source>
</reference>
<evidence type="ECO:0000313" key="2">
    <source>
        <dbReference type="Proteomes" id="UP000666240"/>
    </source>
</evidence>
<proteinExistence type="predicted"/>
<dbReference type="Proteomes" id="UP000666240">
    <property type="component" value="Unassembled WGS sequence"/>
</dbReference>
<name>A0A8J7R0P3_9HYPH</name>
<keyword evidence="2" id="KW-1185">Reference proteome</keyword>
<protein>
    <submittedName>
        <fullName evidence="1">Uncharacterized protein</fullName>
    </submittedName>
</protein>
<dbReference type="AlphaFoldDB" id="A0A8J7R0P3"/>
<evidence type="ECO:0000313" key="1">
    <source>
        <dbReference type="EMBL" id="MBP0437881.1"/>
    </source>
</evidence>
<dbReference type="EMBL" id="JAGIYY010000001">
    <property type="protein sequence ID" value="MBP0437881.1"/>
    <property type="molecule type" value="Genomic_DNA"/>
</dbReference>
<gene>
    <name evidence="1" type="ORF">J5Y06_04315</name>
</gene>